<evidence type="ECO:0000313" key="2">
    <source>
        <dbReference type="EMBL" id="KKN00091.1"/>
    </source>
</evidence>
<accession>A0A0F9PGC5</accession>
<dbReference type="AlphaFoldDB" id="A0A0F9PGC5"/>
<comment type="caution">
    <text evidence="2">The sequence shown here is derived from an EMBL/GenBank/DDBJ whole genome shotgun (WGS) entry which is preliminary data.</text>
</comment>
<gene>
    <name evidence="2" type="ORF">LCGC14_1141290</name>
</gene>
<reference evidence="2" key="1">
    <citation type="journal article" date="2015" name="Nature">
        <title>Complex archaea that bridge the gap between prokaryotes and eukaryotes.</title>
        <authorList>
            <person name="Spang A."/>
            <person name="Saw J.H."/>
            <person name="Jorgensen S.L."/>
            <person name="Zaremba-Niedzwiedzka K."/>
            <person name="Martijn J."/>
            <person name="Lind A.E."/>
            <person name="van Eijk R."/>
            <person name="Schleper C."/>
            <person name="Guy L."/>
            <person name="Ettema T.J."/>
        </authorList>
    </citation>
    <scope>NUCLEOTIDE SEQUENCE</scope>
</reference>
<proteinExistence type="predicted"/>
<feature type="region of interest" description="Disordered" evidence="1">
    <location>
        <begin position="27"/>
        <end position="61"/>
    </location>
</feature>
<name>A0A0F9PGC5_9ZZZZ</name>
<protein>
    <submittedName>
        <fullName evidence="2">Uncharacterized protein</fullName>
    </submittedName>
</protein>
<dbReference type="EMBL" id="LAZR01005416">
    <property type="protein sequence ID" value="KKN00091.1"/>
    <property type="molecule type" value="Genomic_DNA"/>
</dbReference>
<feature type="compositionally biased region" description="Basic and acidic residues" evidence="1">
    <location>
        <begin position="29"/>
        <end position="44"/>
    </location>
</feature>
<evidence type="ECO:0000256" key="1">
    <source>
        <dbReference type="SAM" id="MobiDB-lite"/>
    </source>
</evidence>
<sequence length="61" mass="6814">MPKLINDWDNAKGVVVWYASKCRRCGRVQKSDTPDVPEGWKEDAGPNADGRTPTYCPDCSK</sequence>
<organism evidence="2">
    <name type="scientific">marine sediment metagenome</name>
    <dbReference type="NCBI Taxonomy" id="412755"/>
    <lineage>
        <taxon>unclassified sequences</taxon>
        <taxon>metagenomes</taxon>
        <taxon>ecological metagenomes</taxon>
    </lineage>
</organism>